<organism evidence="3">
    <name type="scientific">metagenome</name>
    <dbReference type="NCBI Taxonomy" id="256318"/>
    <lineage>
        <taxon>unclassified sequences</taxon>
        <taxon>metagenomes</taxon>
    </lineage>
</organism>
<dbReference type="SUPFAM" id="SSF52402">
    <property type="entry name" value="Adenine nucleotide alpha hydrolases-like"/>
    <property type="match status" value="2"/>
</dbReference>
<dbReference type="PRINTS" id="PR01438">
    <property type="entry name" value="UNVRSLSTRESS"/>
</dbReference>
<accession>A0A2P2C910</accession>
<dbReference type="AlphaFoldDB" id="A0A2P2C910"/>
<proteinExistence type="inferred from homology"/>
<gene>
    <name evidence="3" type="ORF">NOCA2400007</name>
</gene>
<dbReference type="EMBL" id="CZKA01000035">
    <property type="protein sequence ID" value="CUR57342.1"/>
    <property type="molecule type" value="Genomic_DNA"/>
</dbReference>
<dbReference type="InterPro" id="IPR006016">
    <property type="entry name" value="UspA"/>
</dbReference>
<feature type="domain" description="UspA" evidence="2">
    <location>
        <begin position="152"/>
        <end position="282"/>
    </location>
</feature>
<dbReference type="PANTHER" id="PTHR46268:SF6">
    <property type="entry name" value="UNIVERSAL STRESS PROTEIN UP12"/>
    <property type="match status" value="1"/>
</dbReference>
<evidence type="ECO:0000259" key="2">
    <source>
        <dbReference type="Pfam" id="PF00582"/>
    </source>
</evidence>
<protein>
    <submittedName>
        <fullName evidence="3">Putative UspA domain protein</fullName>
    </submittedName>
</protein>
<name>A0A2P2C910_9ZZZZ</name>
<dbReference type="Gene3D" id="3.40.50.620">
    <property type="entry name" value="HUPs"/>
    <property type="match status" value="2"/>
</dbReference>
<comment type="similarity">
    <text evidence="1">Belongs to the universal stress protein A family.</text>
</comment>
<dbReference type="InterPro" id="IPR014729">
    <property type="entry name" value="Rossmann-like_a/b/a_fold"/>
</dbReference>
<dbReference type="Pfam" id="PF00582">
    <property type="entry name" value="Usp"/>
    <property type="match status" value="2"/>
</dbReference>
<reference evidence="3" key="1">
    <citation type="submission" date="2015-08" db="EMBL/GenBank/DDBJ databases">
        <authorList>
            <person name="Babu N.S."/>
            <person name="Beckwith C.J."/>
            <person name="Beseler K.G."/>
            <person name="Brison A."/>
            <person name="Carone J.V."/>
            <person name="Caskin T.P."/>
            <person name="Diamond M."/>
            <person name="Durham M.E."/>
            <person name="Foxe J.M."/>
            <person name="Go M."/>
            <person name="Henderson B.A."/>
            <person name="Jones I.B."/>
            <person name="McGettigan J.A."/>
            <person name="Micheletti S.J."/>
            <person name="Nasrallah M.E."/>
            <person name="Ortiz D."/>
            <person name="Piller C.R."/>
            <person name="Privatt S.R."/>
            <person name="Schneider S.L."/>
            <person name="Sharp S."/>
            <person name="Smith T.C."/>
            <person name="Stanton J.D."/>
            <person name="Ullery H.E."/>
            <person name="Wilson R.J."/>
            <person name="Serrano M.G."/>
            <person name="Buck G."/>
            <person name="Lee V."/>
            <person name="Wang Y."/>
            <person name="Carvalho R."/>
            <person name="Voegtly L."/>
            <person name="Shi R."/>
            <person name="Duckworth R."/>
            <person name="Johnson A."/>
            <person name="Loviza R."/>
            <person name="Walstead R."/>
            <person name="Shah Z."/>
            <person name="Kiflezghi M."/>
            <person name="Wade K."/>
            <person name="Ball S.L."/>
            <person name="Bradley K.W."/>
            <person name="Asai D.J."/>
            <person name="Bowman C.A."/>
            <person name="Russell D.A."/>
            <person name="Pope W.H."/>
            <person name="Jacobs-Sera D."/>
            <person name="Hendrix R.W."/>
            <person name="Hatfull G.F."/>
        </authorList>
    </citation>
    <scope>NUCLEOTIDE SEQUENCE</scope>
</reference>
<evidence type="ECO:0000256" key="1">
    <source>
        <dbReference type="ARBA" id="ARBA00008791"/>
    </source>
</evidence>
<dbReference type="PANTHER" id="PTHR46268">
    <property type="entry name" value="STRESS RESPONSE PROTEIN NHAX"/>
    <property type="match status" value="1"/>
</dbReference>
<sequence length="306" mass="32115">MPSQPIGPVVVGVDGAPWNRVAIEYAAREAEQRGTGVRLVHVIPTPVPRPPLPPVVPAAVRSAGLGILQHAHEAAHTVAPTVEVTTGLARGPVVEALLRAAEGASAVVLGHGGDSSRARLWTGSTLTGVSARAACPTVAVPASWVSASRHGRVVVGYHSPQHSDELLTPAFEEAARRKAELVVLHAWTVPSGYADVIEVRTHADDRRRTALAEIESQLDAFEATFPEVSVRVEVVHGQPAHALVAASRTADLLVLGRGRSLLPPRHVGGTARAVLREGACPVEIMPSSLHSDLPELTLEEHGALLP</sequence>
<dbReference type="InterPro" id="IPR006015">
    <property type="entry name" value="Universal_stress_UspA"/>
</dbReference>
<feature type="domain" description="UspA" evidence="2">
    <location>
        <begin position="8"/>
        <end position="141"/>
    </location>
</feature>
<evidence type="ECO:0000313" key="3">
    <source>
        <dbReference type="EMBL" id="CUR57342.1"/>
    </source>
</evidence>